<dbReference type="GeneID" id="28900195"/>
<reference evidence="2 3" key="1">
    <citation type="journal article" date="2016" name="Fungal Biol.">
        <title>The genome of Xylona heveae provides a window into fungal endophytism.</title>
        <authorList>
            <person name="Gazis R."/>
            <person name="Kuo A."/>
            <person name="Riley R."/>
            <person name="LaButti K."/>
            <person name="Lipzen A."/>
            <person name="Lin J."/>
            <person name="Amirebrahimi M."/>
            <person name="Hesse C.N."/>
            <person name="Spatafora J.W."/>
            <person name="Henrissat B."/>
            <person name="Hainaut M."/>
            <person name="Grigoriev I.V."/>
            <person name="Hibbett D.S."/>
        </authorList>
    </citation>
    <scope>NUCLEOTIDE SEQUENCE [LARGE SCALE GENOMIC DNA]</scope>
    <source>
        <strain evidence="2 3">TC161</strain>
    </source>
</reference>
<keyword evidence="3" id="KW-1185">Reference proteome</keyword>
<dbReference type="RefSeq" id="XP_018188175.1">
    <property type="nucleotide sequence ID" value="XM_018335058.1"/>
</dbReference>
<dbReference type="AlphaFoldDB" id="A0A165GUT6"/>
<name>A0A165GUT6_XYLHT</name>
<dbReference type="EMBL" id="KV407458">
    <property type="protein sequence ID" value="KZF22620.1"/>
    <property type="molecule type" value="Genomic_DNA"/>
</dbReference>
<sequence>MVVARRDGWALHLIRLSGGAVEQLGDTGHRRPSRLPGPWPDRAGDRWTFDVSTARTDGHRRGGARAPPSKLAKRSDRGREEPLDRTPGRLFGTDAWVDVGWADAPPETALEASRNGSPLASTLLYGVIKLF</sequence>
<organism evidence="2 3">
    <name type="scientific">Xylona heveae (strain CBS 132557 / TC161)</name>
    <dbReference type="NCBI Taxonomy" id="1328760"/>
    <lineage>
        <taxon>Eukaryota</taxon>
        <taxon>Fungi</taxon>
        <taxon>Dikarya</taxon>
        <taxon>Ascomycota</taxon>
        <taxon>Pezizomycotina</taxon>
        <taxon>Xylonomycetes</taxon>
        <taxon>Xylonales</taxon>
        <taxon>Xylonaceae</taxon>
        <taxon>Xylona</taxon>
    </lineage>
</organism>
<evidence type="ECO:0000313" key="3">
    <source>
        <dbReference type="Proteomes" id="UP000076632"/>
    </source>
</evidence>
<dbReference type="InParanoid" id="A0A165GUT6"/>
<gene>
    <name evidence="2" type="ORF">L228DRAFT_268012</name>
</gene>
<proteinExistence type="predicted"/>
<accession>A0A165GUT6</accession>
<feature type="region of interest" description="Disordered" evidence="1">
    <location>
        <begin position="23"/>
        <end position="89"/>
    </location>
</feature>
<dbReference type="Proteomes" id="UP000076632">
    <property type="component" value="Unassembled WGS sequence"/>
</dbReference>
<evidence type="ECO:0000256" key="1">
    <source>
        <dbReference type="SAM" id="MobiDB-lite"/>
    </source>
</evidence>
<protein>
    <submittedName>
        <fullName evidence="2">Uncharacterized protein</fullName>
    </submittedName>
</protein>
<feature type="compositionally biased region" description="Basic and acidic residues" evidence="1">
    <location>
        <begin position="73"/>
        <end position="87"/>
    </location>
</feature>
<evidence type="ECO:0000313" key="2">
    <source>
        <dbReference type="EMBL" id="KZF22620.1"/>
    </source>
</evidence>